<dbReference type="EMBL" id="KQ964245">
    <property type="protein sequence ID" value="KXJ97151.1"/>
    <property type="molecule type" value="Genomic_DNA"/>
</dbReference>
<feature type="compositionally biased region" description="Basic and acidic residues" evidence="1">
    <location>
        <begin position="858"/>
        <end position="867"/>
    </location>
</feature>
<reference evidence="4" key="1">
    <citation type="submission" date="2016-02" db="EMBL/GenBank/DDBJ databases">
        <title>Draft genome sequence of Microdochium bolleyi, a fungal endophyte of beachgrass.</title>
        <authorList>
            <consortium name="DOE Joint Genome Institute"/>
            <person name="David A.S."/>
            <person name="May G."/>
            <person name="Haridas S."/>
            <person name="Lim J."/>
            <person name="Wang M."/>
            <person name="Labutti K."/>
            <person name="Lipzen A."/>
            <person name="Barry K."/>
            <person name="Grigoriev I.V."/>
        </authorList>
    </citation>
    <scope>NUCLEOTIDE SEQUENCE [LARGE SCALE GENOMIC DNA]</scope>
    <source>
        <strain evidence="4">J235TASD1</strain>
    </source>
</reference>
<dbReference type="InParanoid" id="A0A136JJ08"/>
<dbReference type="PANTHER" id="PTHR38113:SF1">
    <property type="entry name" value="DUF2293 DOMAIN-CONTAINING PROTEIN"/>
    <property type="match status" value="1"/>
</dbReference>
<evidence type="ECO:0000313" key="4">
    <source>
        <dbReference type="Proteomes" id="UP000070501"/>
    </source>
</evidence>
<dbReference type="Proteomes" id="UP000070501">
    <property type="component" value="Unassembled WGS sequence"/>
</dbReference>
<feature type="region of interest" description="Disordered" evidence="1">
    <location>
        <begin position="524"/>
        <end position="555"/>
    </location>
</feature>
<dbReference type="InterPro" id="IPR018744">
    <property type="entry name" value="DUF2293"/>
</dbReference>
<feature type="region of interest" description="Disordered" evidence="1">
    <location>
        <begin position="1"/>
        <end position="23"/>
    </location>
</feature>
<keyword evidence="4" id="KW-1185">Reference proteome</keyword>
<protein>
    <recommendedName>
        <fullName evidence="2">DUF2293 domain-containing protein</fullName>
    </recommendedName>
</protein>
<name>A0A136JJ08_9PEZI</name>
<evidence type="ECO:0000256" key="1">
    <source>
        <dbReference type="SAM" id="MobiDB-lite"/>
    </source>
</evidence>
<sequence length="867" mass="97357">MGREKKKAPGASRLLAAQARRAKHERAQKFTDGVWQNLNALHPAPRLKHRSYYESMQNTEKKKKLDFEILTDKNPPPGFEFVPTGYPELTQACKELSREQDALFFIVSESKDTSILDHHMNRFGCHFRQTIVDEAKHNLQTEGIHCRAPLPGVPGQPEPIPNSQVEINRQADAVLRDLFPRIPHTDRHEIIAHAFKKDGKFGGDYKVGMAKDLTLARRVQLAALAHIRHTMTRYDELLKETDWANARKAVEKPCLDVIVKWRGDEETGRDQLDEILREVIEISDSEDESGEESSGLQSPDYVLTDRSAAASPMAVSISRPPSRVVQQPLGVVLPASNPFNGHEPMTPPRHRVVVPRSERRNARKAAKAAQRFKRYAAAADAIADEGVAVSLHHNSYETTASGKSLQAPMLLEHLQNGTQSDHMAMSARNNGYSIEHLDRTGDPRSNYMVVEHEPPRHDAPFFVQRVQRVAPPLGPYTRPSERTPSRTIHVPRDQEEVVTYSGTALHDLLVPSVEPASPQAAAPVLYPLRDGPDGSPRPAGPRQIAGHPPYGHPHRPPDRIHVVERNNGHREHRQAVTFFAEDYERPSRPTLVPLPASDGARERALARYLYPGNEHMRTIVEQVPAPYAHAVAFQGYHGHDRRDAGPLSSQANPIMLGDDSPHFNEQSDVRHVQVQEPHPSNAGPSHGLGRPNQPTSYGGQQQGYVQVSQHREPIPTNSYTPGESRLPENRRQAVRMMAEQQLHSSSHHSAELPRPNGYVLRERMPQPEPMLAHRQREPVAPEMGPVYVDSRHTIAHYEPVGRHMNGSHPDDRTATQPELSRTQQTQAPIYVGQSQLQSRPLQPAQPHQPIHHQSHGFRPHEVIWVDD</sequence>
<feature type="compositionally biased region" description="Basic and acidic residues" evidence="1">
    <location>
        <begin position="659"/>
        <end position="673"/>
    </location>
</feature>
<feature type="region of interest" description="Disordered" evidence="1">
    <location>
        <begin position="639"/>
        <end position="706"/>
    </location>
</feature>
<gene>
    <name evidence="3" type="ORF">Micbo1qcDRAFT_5825</name>
</gene>
<feature type="region of interest" description="Disordered" evidence="1">
    <location>
        <begin position="800"/>
        <end position="867"/>
    </location>
</feature>
<dbReference type="Pfam" id="PF10056">
    <property type="entry name" value="DUF2293"/>
    <property type="match status" value="1"/>
</dbReference>
<feature type="compositionally biased region" description="Low complexity" evidence="1">
    <location>
        <begin position="696"/>
        <end position="706"/>
    </location>
</feature>
<accession>A0A136JJ08</accession>
<evidence type="ECO:0000259" key="2">
    <source>
        <dbReference type="Pfam" id="PF10056"/>
    </source>
</evidence>
<dbReference type="STRING" id="196109.A0A136JJ08"/>
<feature type="domain" description="DUF2293" evidence="2">
    <location>
        <begin position="175"/>
        <end position="262"/>
    </location>
</feature>
<evidence type="ECO:0000313" key="3">
    <source>
        <dbReference type="EMBL" id="KXJ97151.1"/>
    </source>
</evidence>
<dbReference type="OrthoDB" id="5288828at2759"/>
<feature type="compositionally biased region" description="Polar residues" evidence="1">
    <location>
        <begin position="814"/>
        <end position="839"/>
    </location>
</feature>
<dbReference type="PANTHER" id="PTHR38113">
    <property type="match status" value="1"/>
</dbReference>
<proteinExistence type="predicted"/>
<organism evidence="3 4">
    <name type="scientific">Microdochium bolleyi</name>
    <dbReference type="NCBI Taxonomy" id="196109"/>
    <lineage>
        <taxon>Eukaryota</taxon>
        <taxon>Fungi</taxon>
        <taxon>Dikarya</taxon>
        <taxon>Ascomycota</taxon>
        <taxon>Pezizomycotina</taxon>
        <taxon>Sordariomycetes</taxon>
        <taxon>Xylariomycetidae</taxon>
        <taxon>Xylariales</taxon>
        <taxon>Microdochiaceae</taxon>
        <taxon>Microdochium</taxon>
    </lineage>
</organism>
<dbReference type="AlphaFoldDB" id="A0A136JJ08"/>